<dbReference type="GO" id="GO:0070042">
    <property type="term" value="F:rRNA (uridine-N3-)-methyltransferase activity"/>
    <property type="evidence" value="ECO:0007669"/>
    <property type="project" value="TreeGrafter"/>
</dbReference>
<dbReference type="Pfam" id="PF20260">
    <property type="entry name" value="PUA_4"/>
    <property type="match status" value="1"/>
</dbReference>
<dbReference type="InterPro" id="IPR029028">
    <property type="entry name" value="Alpha/beta_knot_MTases"/>
</dbReference>
<keyword evidence="8 12" id="KW-0808">Transferase</keyword>
<dbReference type="GO" id="GO:0070475">
    <property type="term" value="P:rRNA base methylation"/>
    <property type="evidence" value="ECO:0007669"/>
    <property type="project" value="TreeGrafter"/>
</dbReference>
<evidence type="ECO:0000256" key="12">
    <source>
        <dbReference type="PIRNR" id="PIRNR015601"/>
    </source>
</evidence>
<organism evidence="15 16">
    <name type="scientific">Salinisphaera orenii MK-B5</name>
    <dbReference type="NCBI Taxonomy" id="856730"/>
    <lineage>
        <taxon>Bacteria</taxon>
        <taxon>Pseudomonadati</taxon>
        <taxon>Pseudomonadota</taxon>
        <taxon>Gammaproteobacteria</taxon>
        <taxon>Salinisphaerales</taxon>
        <taxon>Salinisphaeraceae</taxon>
        <taxon>Salinisphaera</taxon>
    </lineage>
</organism>
<proteinExistence type="inferred from homology"/>
<keyword evidence="5 12" id="KW-0963">Cytoplasm</keyword>
<evidence type="ECO:0000313" key="15">
    <source>
        <dbReference type="EMBL" id="ROO28711.1"/>
    </source>
</evidence>
<evidence type="ECO:0000256" key="11">
    <source>
        <dbReference type="ARBA" id="ARBA00047944"/>
    </source>
</evidence>
<dbReference type="AlphaFoldDB" id="A0A423PT57"/>
<dbReference type="InterPro" id="IPR046887">
    <property type="entry name" value="RsmE_PUA-like"/>
</dbReference>
<evidence type="ECO:0000256" key="2">
    <source>
        <dbReference type="ARBA" id="ARBA00005528"/>
    </source>
</evidence>
<keyword evidence="16" id="KW-1185">Reference proteome</keyword>
<comment type="caution">
    <text evidence="15">The sequence shown here is derived from an EMBL/GenBank/DDBJ whole genome shotgun (WGS) entry which is preliminary data.</text>
</comment>
<dbReference type="NCBIfam" id="NF008692">
    <property type="entry name" value="PRK11713.1-5"/>
    <property type="match status" value="1"/>
</dbReference>
<dbReference type="CDD" id="cd18084">
    <property type="entry name" value="RsmE-like"/>
    <property type="match status" value="1"/>
</dbReference>
<comment type="catalytic activity">
    <reaction evidence="11 12">
        <text>uridine(1498) in 16S rRNA + S-adenosyl-L-methionine = N(3)-methyluridine(1498) in 16S rRNA + S-adenosyl-L-homocysteine + H(+)</text>
        <dbReference type="Rhea" id="RHEA:42920"/>
        <dbReference type="Rhea" id="RHEA-COMP:10283"/>
        <dbReference type="Rhea" id="RHEA-COMP:10284"/>
        <dbReference type="ChEBI" id="CHEBI:15378"/>
        <dbReference type="ChEBI" id="CHEBI:57856"/>
        <dbReference type="ChEBI" id="CHEBI:59789"/>
        <dbReference type="ChEBI" id="CHEBI:65315"/>
        <dbReference type="ChEBI" id="CHEBI:74502"/>
        <dbReference type="EC" id="2.1.1.193"/>
    </reaction>
</comment>
<dbReference type="Proteomes" id="UP000283993">
    <property type="component" value="Unassembled WGS sequence"/>
</dbReference>
<evidence type="ECO:0000256" key="6">
    <source>
        <dbReference type="ARBA" id="ARBA00022552"/>
    </source>
</evidence>
<sequence length="249" mass="26921">MSRRAHVPRVFVDGPLAAGETVEPAEAKRHHLATVLRLKAGAPVTLFNGDSHEYAARIDHADRKRMTLAVEAQYSPQRESPLSITLYQAIARGDRMDFALAKAVELGVTAIRPVFTERRKVKLEGERLAKKQAHWQAVVESAAEQSGRLVRPPLETATTLSQALTENDDAHRLRLMLAPTATTGLHATPKQEHIALLIGPESGLSDNEIDTANAAGWQAVTLGPRVLRTETAGMAALAALQSIWGDLGG</sequence>
<feature type="domain" description="Ribosomal RNA small subunit methyltransferase E PUA-like" evidence="14">
    <location>
        <begin position="30"/>
        <end position="70"/>
    </location>
</feature>
<dbReference type="Gene3D" id="3.40.1280.10">
    <property type="match status" value="1"/>
</dbReference>
<dbReference type="EMBL" id="AYKH01000008">
    <property type="protein sequence ID" value="ROO28711.1"/>
    <property type="molecule type" value="Genomic_DNA"/>
</dbReference>
<evidence type="ECO:0000256" key="4">
    <source>
        <dbReference type="ARBA" id="ARBA00013673"/>
    </source>
</evidence>
<evidence type="ECO:0000259" key="14">
    <source>
        <dbReference type="Pfam" id="PF20260"/>
    </source>
</evidence>
<dbReference type="InterPro" id="IPR046886">
    <property type="entry name" value="RsmE_MTase_dom"/>
</dbReference>
<evidence type="ECO:0000256" key="10">
    <source>
        <dbReference type="ARBA" id="ARBA00025699"/>
    </source>
</evidence>
<gene>
    <name evidence="15" type="ORF">SAOR_05500</name>
</gene>
<comment type="subcellular location">
    <subcellularLocation>
        <location evidence="1 12">Cytoplasm</location>
    </subcellularLocation>
</comment>
<accession>A0A423PT57</accession>
<evidence type="ECO:0000256" key="5">
    <source>
        <dbReference type="ARBA" id="ARBA00022490"/>
    </source>
</evidence>
<evidence type="ECO:0000256" key="8">
    <source>
        <dbReference type="ARBA" id="ARBA00022679"/>
    </source>
</evidence>
<dbReference type="Pfam" id="PF04452">
    <property type="entry name" value="Methyltrans_RNA"/>
    <property type="match status" value="1"/>
</dbReference>
<evidence type="ECO:0000256" key="7">
    <source>
        <dbReference type="ARBA" id="ARBA00022603"/>
    </source>
</evidence>
<keyword evidence="6 12" id="KW-0698">rRNA processing</keyword>
<evidence type="ECO:0000256" key="1">
    <source>
        <dbReference type="ARBA" id="ARBA00004496"/>
    </source>
</evidence>
<dbReference type="PANTHER" id="PTHR30027">
    <property type="entry name" value="RIBOSOMAL RNA SMALL SUBUNIT METHYLTRANSFERASE E"/>
    <property type="match status" value="1"/>
</dbReference>
<evidence type="ECO:0000259" key="13">
    <source>
        <dbReference type="Pfam" id="PF04452"/>
    </source>
</evidence>
<dbReference type="InterPro" id="IPR006700">
    <property type="entry name" value="RsmE"/>
</dbReference>
<dbReference type="InterPro" id="IPR029026">
    <property type="entry name" value="tRNA_m1G_MTases_N"/>
</dbReference>
<name>A0A423PT57_9GAMM</name>
<evidence type="ECO:0000256" key="3">
    <source>
        <dbReference type="ARBA" id="ARBA00012328"/>
    </source>
</evidence>
<dbReference type="RefSeq" id="WP_123630558.1">
    <property type="nucleotide sequence ID" value="NZ_AYKH01000008.1"/>
</dbReference>
<dbReference type="PIRSF" id="PIRSF015601">
    <property type="entry name" value="MTase_slr0722"/>
    <property type="match status" value="1"/>
</dbReference>
<protein>
    <recommendedName>
        <fullName evidence="4 12">Ribosomal RNA small subunit methyltransferase E</fullName>
        <ecNumber evidence="3 12">2.1.1.193</ecNumber>
    </recommendedName>
</protein>
<keyword evidence="7 12" id="KW-0489">Methyltransferase</keyword>
<dbReference type="InterPro" id="IPR015947">
    <property type="entry name" value="PUA-like_sf"/>
</dbReference>
<evidence type="ECO:0000256" key="9">
    <source>
        <dbReference type="ARBA" id="ARBA00022691"/>
    </source>
</evidence>
<comment type="similarity">
    <text evidence="2 12">Belongs to the RNA methyltransferase RsmE family.</text>
</comment>
<dbReference type="SUPFAM" id="SSF75217">
    <property type="entry name" value="alpha/beta knot"/>
    <property type="match status" value="1"/>
</dbReference>
<comment type="function">
    <text evidence="10 12">Specifically methylates the N3 position of the uracil ring of uridine 1498 (m3U1498) in 16S rRNA. Acts on the fully assembled 30S ribosomal subunit.</text>
</comment>
<dbReference type="GO" id="GO:0005737">
    <property type="term" value="C:cytoplasm"/>
    <property type="evidence" value="ECO:0007669"/>
    <property type="project" value="UniProtKB-SubCell"/>
</dbReference>
<dbReference type="SUPFAM" id="SSF88697">
    <property type="entry name" value="PUA domain-like"/>
    <property type="match status" value="1"/>
</dbReference>
<dbReference type="EC" id="2.1.1.193" evidence="3 12"/>
<reference evidence="15 16" key="1">
    <citation type="submission" date="2013-10" db="EMBL/GenBank/DDBJ databases">
        <title>Salinisphaera orenii MK-B5 Genome Sequencing.</title>
        <authorList>
            <person name="Lai Q."/>
            <person name="Li C."/>
            <person name="Shao Z."/>
        </authorList>
    </citation>
    <scope>NUCLEOTIDE SEQUENCE [LARGE SCALE GENOMIC DNA]</scope>
    <source>
        <strain evidence="15 16">MK-B5</strain>
    </source>
</reference>
<keyword evidence="9 12" id="KW-0949">S-adenosyl-L-methionine</keyword>
<dbReference type="NCBIfam" id="TIGR00046">
    <property type="entry name" value="RsmE family RNA methyltransferase"/>
    <property type="match status" value="1"/>
</dbReference>
<dbReference type="Gene3D" id="2.40.240.20">
    <property type="entry name" value="Hypothetical PUA domain-like, domain 1"/>
    <property type="match status" value="1"/>
</dbReference>
<evidence type="ECO:0000313" key="16">
    <source>
        <dbReference type="Proteomes" id="UP000283993"/>
    </source>
</evidence>
<dbReference type="PANTHER" id="PTHR30027:SF3">
    <property type="entry name" value="16S RRNA (URACIL(1498)-N(3))-METHYLTRANSFERASE"/>
    <property type="match status" value="1"/>
</dbReference>
<feature type="domain" description="Ribosomal RNA small subunit methyltransferase E methyltransferase" evidence="13">
    <location>
        <begin position="79"/>
        <end position="241"/>
    </location>
</feature>